<feature type="domain" description="SnoaL-like" evidence="2">
    <location>
        <begin position="34"/>
        <end position="160"/>
    </location>
</feature>
<feature type="signal peptide" evidence="1">
    <location>
        <begin position="1"/>
        <end position="23"/>
    </location>
</feature>
<keyword evidence="4" id="KW-1185">Reference proteome</keyword>
<protein>
    <recommendedName>
        <fullName evidence="2">SnoaL-like domain-containing protein</fullName>
    </recommendedName>
</protein>
<dbReference type="Pfam" id="PF13577">
    <property type="entry name" value="SnoaL_4"/>
    <property type="match status" value="1"/>
</dbReference>
<sequence length="172" mass="18619">MRTLRLVLPLLTLPLAALTAACAATTATPAAEVRELLDRRQITDLVDRLGRALDEGRFDDLRTIYTPDATAKTPGGTAEGRAALIAQASRNHGADLRIQHVIGNVLIDLRGDAADVRANLIATFASASTDGTIPQPRYTLGEVYRFDAVRTTEGWRLSRVETTPIWSTGTRP</sequence>
<proteinExistence type="predicted"/>
<dbReference type="PROSITE" id="PS51257">
    <property type="entry name" value="PROKAR_LIPOPROTEIN"/>
    <property type="match status" value="1"/>
</dbReference>
<evidence type="ECO:0000256" key="1">
    <source>
        <dbReference type="SAM" id="SignalP"/>
    </source>
</evidence>
<reference evidence="3 4" key="1">
    <citation type="submission" date="2022-11" db="EMBL/GenBank/DDBJ databases">
        <title>Genome Sequencing of Nocardia sp. ON39_IFM12276 and assembly.</title>
        <authorList>
            <person name="Shimojima M."/>
            <person name="Toyokawa M."/>
            <person name="Uesaka K."/>
        </authorList>
    </citation>
    <scope>NUCLEOTIDE SEQUENCE [LARGE SCALE GENOMIC DNA]</scope>
    <source>
        <strain evidence="3 4">IFM 12276</strain>
    </source>
</reference>
<dbReference type="SUPFAM" id="SSF54427">
    <property type="entry name" value="NTF2-like"/>
    <property type="match status" value="1"/>
</dbReference>
<evidence type="ECO:0000313" key="3">
    <source>
        <dbReference type="EMBL" id="BDU01327.1"/>
    </source>
</evidence>
<feature type="chain" id="PRO_5045744521" description="SnoaL-like domain-containing protein" evidence="1">
    <location>
        <begin position="24"/>
        <end position="172"/>
    </location>
</feature>
<evidence type="ECO:0000259" key="2">
    <source>
        <dbReference type="Pfam" id="PF13577"/>
    </source>
</evidence>
<evidence type="ECO:0000313" key="4">
    <source>
        <dbReference type="Proteomes" id="UP001317870"/>
    </source>
</evidence>
<accession>A0ABN6U7Z4</accession>
<keyword evidence="1" id="KW-0732">Signal</keyword>
<dbReference type="RefSeq" id="WP_281874475.1">
    <property type="nucleotide sequence ID" value="NZ_AP026976.1"/>
</dbReference>
<gene>
    <name evidence="3" type="ORF">IFM12276_43550</name>
</gene>
<dbReference type="InterPro" id="IPR032710">
    <property type="entry name" value="NTF2-like_dom_sf"/>
</dbReference>
<name>A0ABN6U7Z4_9NOCA</name>
<dbReference type="Proteomes" id="UP001317870">
    <property type="component" value="Chromosome"/>
</dbReference>
<dbReference type="EMBL" id="AP026978">
    <property type="protein sequence ID" value="BDU01327.1"/>
    <property type="molecule type" value="Genomic_DNA"/>
</dbReference>
<dbReference type="Gene3D" id="3.10.450.50">
    <property type="match status" value="1"/>
</dbReference>
<dbReference type="CDD" id="cd00531">
    <property type="entry name" value="NTF2_like"/>
    <property type="match status" value="1"/>
</dbReference>
<dbReference type="InterPro" id="IPR037401">
    <property type="entry name" value="SnoaL-like"/>
</dbReference>
<organism evidence="3 4">
    <name type="scientific">Nocardia sputorum</name>
    <dbReference type="NCBI Taxonomy" id="2984338"/>
    <lineage>
        <taxon>Bacteria</taxon>
        <taxon>Bacillati</taxon>
        <taxon>Actinomycetota</taxon>
        <taxon>Actinomycetes</taxon>
        <taxon>Mycobacteriales</taxon>
        <taxon>Nocardiaceae</taxon>
        <taxon>Nocardia</taxon>
    </lineage>
</organism>